<protein>
    <submittedName>
        <fullName evidence="6">Oxidoreductase</fullName>
    </submittedName>
</protein>
<dbReference type="Pfam" id="PF22725">
    <property type="entry name" value="GFO_IDH_MocA_C3"/>
    <property type="match status" value="1"/>
</dbReference>
<dbReference type="SUPFAM" id="SSF51735">
    <property type="entry name" value="NAD(P)-binding Rossmann-fold domains"/>
    <property type="match status" value="1"/>
</dbReference>
<dbReference type="EMBL" id="BMTX01000017">
    <property type="protein sequence ID" value="GGS62478.1"/>
    <property type="molecule type" value="Genomic_DNA"/>
</dbReference>
<proteinExistence type="inferred from homology"/>
<gene>
    <name evidence="6" type="ORF">GCM10010285_47230</name>
</gene>
<dbReference type="Gene3D" id="3.40.50.720">
    <property type="entry name" value="NAD(P)-binding Rossmann-like Domain"/>
    <property type="match status" value="1"/>
</dbReference>
<evidence type="ECO:0000259" key="5">
    <source>
        <dbReference type="Pfam" id="PF22725"/>
    </source>
</evidence>
<evidence type="ECO:0000256" key="2">
    <source>
        <dbReference type="ARBA" id="ARBA00023002"/>
    </source>
</evidence>
<organism evidence="6 7">
    <name type="scientific">Streptomyces pseudogriseolus</name>
    <name type="common">Streptomyces gancidicus</name>
    <name type="synonym">Streptomyces rubiginosus</name>
    <dbReference type="NCBI Taxonomy" id="36817"/>
    <lineage>
        <taxon>Bacteria</taxon>
        <taxon>Bacillati</taxon>
        <taxon>Actinomycetota</taxon>
        <taxon>Actinomycetes</taxon>
        <taxon>Kitasatosporales</taxon>
        <taxon>Streptomycetaceae</taxon>
        <taxon>Streptomyces</taxon>
        <taxon>Streptomyces pseudogriseolus group</taxon>
    </lineage>
</organism>
<dbReference type="Pfam" id="PF01408">
    <property type="entry name" value="GFO_IDH_MocA"/>
    <property type="match status" value="1"/>
</dbReference>
<sequence>MTDGTMTRETEAKALLTTGAAAQTQARTVRLGAVGTSSIAWRRVLPTVVRTPGLRLTAVAGRTASKAEEFAERFGCAAEEDAEALLARPDIDAVYISTPTGLHHRFTEQALRAGKHVLVEKPMGVDAAEARALCALAAEGGLVLRENVMFPHHPQHAHVRGLMESGRLGRPASFRAEFCIPPLPEDDIRYDAALGGGALLDLGVYPLRAASLLLGPGLEVAGATLRVRPEDGLDLSGQVLLVSPSGVLAELSFGFEHAYASAYTVWGDRARVTVTRAFTPPPAHQPLVVLEEQNREERLHLPTADQLQTLLQEFAEQVRRGGAGPEESAVRAEAVAAMELVDAVRATARHVPVPHHPYDAPARPGHASSPASDRHARPSDVPPPPSNPPGRPSTAPREHRP</sequence>
<name>A0ABQ2TCV4_STREZ</name>
<dbReference type="PANTHER" id="PTHR22604">
    <property type="entry name" value="OXIDOREDUCTASES"/>
    <property type="match status" value="1"/>
</dbReference>
<evidence type="ECO:0000313" key="6">
    <source>
        <dbReference type="EMBL" id="GGS62478.1"/>
    </source>
</evidence>
<feature type="compositionally biased region" description="Pro residues" evidence="3">
    <location>
        <begin position="380"/>
        <end position="391"/>
    </location>
</feature>
<evidence type="ECO:0000313" key="7">
    <source>
        <dbReference type="Proteomes" id="UP000597853"/>
    </source>
</evidence>
<dbReference type="PANTHER" id="PTHR22604:SF105">
    <property type="entry name" value="TRANS-1,2-DIHYDROBENZENE-1,2-DIOL DEHYDROGENASE"/>
    <property type="match status" value="1"/>
</dbReference>
<reference evidence="7" key="1">
    <citation type="journal article" date="2019" name="Int. J. Syst. Evol. Microbiol.">
        <title>The Global Catalogue of Microorganisms (GCM) 10K type strain sequencing project: providing services to taxonomists for standard genome sequencing and annotation.</title>
        <authorList>
            <consortium name="The Broad Institute Genomics Platform"/>
            <consortium name="The Broad Institute Genome Sequencing Center for Infectious Disease"/>
            <person name="Wu L."/>
            <person name="Ma J."/>
        </authorList>
    </citation>
    <scope>NUCLEOTIDE SEQUENCE [LARGE SCALE GENOMIC DNA]</scope>
    <source>
        <strain evidence="7">JCM 4416</strain>
    </source>
</reference>
<feature type="region of interest" description="Disordered" evidence="3">
    <location>
        <begin position="353"/>
        <end position="401"/>
    </location>
</feature>
<comment type="similarity">
    <text evidence="1">Belongs to the Gfo/Idh/MocA family.</text>
</comment>
<evidence type="ECO:0000256" key="3">
    <source>
        <dbReference type="SAM" id="MobiDB-lite"/>
    </source>
</evidence>
<feature type="domain" description="GFO/IDH/MocA-like oxidoreductase" evidence="5">
    <location>
        <begin position="157"/>
        <end position="272"/>
    </location>
</feature>
<dbReference type="InterPro" id="IPR000683">
    <property type="entry name" value="Gfo/Idh/MocA-like_OxRdtase_N"/>
</dbReference>
<dbReference type="SUPFAM" id="SSF55347">
    <property type="entry name" value="Glyceraldehyde-3-phosphate dehydrogenase-like, C-terminal domain"/>
    <property type="match status" value="1"/>
</dbReference>
<comment type="caution">
    <text evidence="6">The sequence shown here is derived from an EMBL/GenBank/DDBJ whole genome shotgun (WGS) entry which is preliminary data.</text>
</comment>
<dbReference type="Gene3D" id="3.30.360.10">
    <property type="entry name" value="Dihydrodipicolinate Reductase, domain 2"/>
    <property type="match status" value="1"/>
</dbReference>
<dbReference type="InterPro" id="IPR036291">
    <property type="entry name" value="NAD(P)-bd_dom_sf"/>
</dbReference>
<keyword evidence="2" id="KW-0560">Oxidoreductase</keyword>
<dbReference type="Proteomes" id="UP000597853">
    <property type="component" value="Unassembled WGS sequence"/>
</dbReference>
<keyword evidence="7" id="KW-1185">Reference proteome</keyword>
<evidence type="ECO:0000256" key="1">
    <source>
        <dbReference type="ARBA" id="ARBA00010928"/>
    </source>
</evidence>
<dbReference type="InterPro" id="IPR050984">
    <property type="entry name" value="Gfo/Idh/MocA_domain"/>
</dbReference>
<evidence type="ECO:0000259" key="4">
    <source>
        <dbReference type="Pfam" id="PF01408"/>
    </source>
</evidence>
<dbReference type="InterPro" id="IPR055170">
    <property type="entry name" value="GFO_IDH_MocA-like_dom"/>
</dbReference>
<accession>A0ABQ2TCV4</accession>
<feature type="domain" description="Gfo/Idh/MocA-like oxidoreductase N-terminal" evidence="4">
    <location>
        <begin position="30"/>
        <end position="145"/>
    </location>
</feature>